<feature type="transmembrane region" description="Helical" evidence="1">
    <location>
        <begin position="62"/>
        <end position="86"/>
    </location>
</feature>
<keyword evidence="1" id="KW-1133">Transmembrane helix</keyword>
<organism evidence="2">
    <name type="scientific">Homo sapiens</name>
    <name type="common">Human</name>
    <dbReference type="NCBI Taxonomy" id="9606"/>
    <lineage>
        <taxon>Eukaryota</taxon>
        <taxon>Metazoa</taxon>
        <taxon>Chordata</taxon>
        <taxon>Craniata</taxon>
        <taxon>Vertebrata</taxon>
        <taxon>Euteleostomi</taxon>
        <taxon>Mammalia</taxon>
        <taxon>Eutheria</taxon>
        <taxon>Euarchontoglires</taxon>
        <taxon>Primates</taxon>
        <taxon>Haplorrhini</taxon>
        <taxon>Catarrhini</taxon>
        <taxon>Hominidae</taxon>
        <taxon>Homo</taxon>
    </lineage>
</organism>
<dbReference type="AlphaFoldDB" id="Q9H359"/>
<accession>Q9H359</accession>
<evidence type="ECO:0000313" key="2">
    <source>
        <dbReference type="EMBL" id="AAG35544.1"/>
    </source>
</evidence>
<sequence>MENLPGSYFILFLFFKSASRSANCFSRKERLFFDRTFWLYRIIIKFFCFFFSLFVELENGFVLVFFLTNSFRSVFPAIAVASLVSLSDFGFL</sequence>
<evidence type="ECO:0000256" key="1">
    <source>
        <dbReference type="SAM" id="Phobius"/>
    </source>
</evidence>
<dbReference type="EMBL" id="AF132198">
    <property type="protein sequence ID" value="AAG35544.1"/>
    <property type="molecule type" value="mRNA"/>
</dbReference>
<keyword evidence="1" id="KW-0472">Membrane</keyword>
<dbReference type="HOGENOM" id="CLU_2399034_0_0_1"/>
<protein>
    <submittedName>
        <fullName evidence="2">PRO1405</fullName>
    </submittedName>
</protein>
<reference evidence="2" key="1">
    <citation type="submission" date="1999-03" db="EMBL/GenBank/DDBJ databases">
        <title>Functional prediction of the coding sequences of 11 new genes deduced by analysis of cDNA clones from human fetal liver.</title>
        <authorList>
            <person name="Zhang C."/>
            <person name="Yu Y."/>
            <person name="Zhang S."/>
            <person name="Zhou G."/>
            <person name="Wei H."/>
            <person name="Bi J."/>
            <person name="Dong C."/>
            <person name="Zai Y."/>
            <person name="Xu W."/>
            <person name="Gao F."/>
            <person name="Liu M."/>
            <person name="He F."/>
        </authorList>
    </citation>
    <scope>NUCLEOTIDE SEQUENCE</scope>
    <source>
        <tissue evidence="2">Liver</tissue>
    </source>
</reference>
<dbReference type="UCSC" id="uc062xki.1">
    <property type="organism name" value="human"/>
</dbReference>
<proteinExistence type="evidence at transcript level"/>
<name>Q9H359_HUMAN</name>
<feature type="transmembrane region" description="Helical" evidence="1">
    <location>
        <begin position="37"/>
        <end position="55"/>
    </location>
</feature>
<keyword evidence="1" id="KW-0812">Transmembrane</keyword>